<name>T0MGY5_9MICR</name>
<protein>
    <submittedName>
        <fullName evidence="1">Uncharacterized protein</fullName>
    </submittedName>
</protein>
<dbReference type="HOGENOM" id="CLU_2164431_0_0_1"/>
<gene>
    <name evidence="1" type="ORF">NAPIS_ORF00045</name>
</gene>
<accession>T0MGY5</accession>
<feature type="non-terminal residue" evidence="1">
    <location>
        <position position="1"/>
    </location>
</feature>
<proteinExistence type="predicted"/>
<evidence type="ECO:0000313" key="1">
    <source>
        <dbReference type="EMBL" id="EQB62376.1"/>
    </source>
</evidence>
<keyword evidence="2" id="KW-1185">Reference proteome</keyword>
<dbReference type="VEuPathDB" id="MicrosporidiaDB:NAPIS_ORF00045"/>
<sequence length="111" mass="12344">CIFYEVLDCSPGNEEREMGLDRRETGLVLHNKSVHVAEGGTEVFIIFGANLISLTTPSGCWHGRSGMIVRLYHPAELSCVLNWCIEPGDFVPILITELYPKGTPFLLQARP</sequence>
<dbReference type="EMBL" id="KE646854">
    <property type="protein sequence ID" value="EQB62376.1"/>
    <property type="molecule type" value="Genomic_DNA"/>
</dbReference>
<evidence type="ECO:0000313" key="2">
    <source>
        <dbReference type="Proteomes" id="UP000053780"/>
    </source>
</evidence>
<reference evidence="1 2" key="1">
    <citation type="journal article" date="2013" name="BMC Genomics">
        <title>Genome sequencing and comparative genomics of honey bee microsporidia, Nosema apis reveal novel insights into host-parasite interactions.</title>
        <authorList>
            <person name="Chen Yp."/>
            <person name="Pettis J.S."/>
            <person name="Zhao Y."/>
            <person name="Liu X."/>
            <person name="Tallon L.J."/>
            <person name="Sadzewicz L.D."/>
            <person name="Li R."/>
            <person name="Zheng H."/>
            <person name="Huang S."/>
            <person name="Zhang X."/>
            <person name="Hamilton M.C."/>
            <person name="Pernal S.F."/>
            <person name="Melathopoulos A.P."/>
            <person name="Yan X."/>
            <person name="Evans J.D."/>
        </authorList>
    </citation>
    <scope>NUCLEOTIDE SEQUENCE [LARGE SCALE GENOMIC DNA]</scope>
    <source>
        <strain evidence="1 2">BRL 01</strain>
    </source>
</reference>
<dbReference type="Proteomes" id="UP000053780">
    <property type="component" value="Unassembled WGS sequence"/>
</dbReference>
<organism evidence="1 2">
    <name type="scientific">Vairimorpha apis BRL 01</name>
    <dbReference type="NCBI Taxonomy" id="1037528"/>
    <lineage>
        <taxon>Eukaryota</taxon>
        <taxon>Fungi</taxon>
        <taxon>Fungi incertae sedis</taxon>
        <taxon>Microsporidia</taxon>
        <taxon>Nosematidae</taxon>
        <taxon>Vairimorpha</taxon>
    </lineage>
</organism>
<dbReference type="OrthoDB" id="2199405at2759"/>
<dbReference type="AlphaFoldDB" id="T0MGY5"/>